<dbReference type="AlphaFoldDB" id="A0AAT9LDU9"/>
<keyword evidence="1" id="KW-1133">Transmembrane helix</keyword>
<reference evidence="2" key="2">
    <citation type="journal article" date="2023" name="Biology">
        <title>Prokaryotic Life Associated with Coal-Fire Gas Vents Revealed by Metagenomics.</title>
        <authorList>
            <person name="Kadnikov V.V."/>
            <person name="Mardanov A.V."/>
            <person name="Beletsky A.V."/>
            <person name="Karnachuk O.V."/>
            <person name="Ravin N.V."/>
        </authorList>
    </citation>
    <scope>NUCLEOTIDE SEQUENCE</scope>
    <source>
        <strain evidence="2">Bu02</strain>
    </source>
</reference>
<gene>
    <name evidence="2" type="ORF">IMF26_09850</name>
</gene>
<name>A0AAT9LDU9_9FIRM</name>
<dbReference type="EMBL" id="CP062796">
    <property type="protein sequence ID" value="QUL98313.1"/>
    <property type="molecule type" value="Genomic_DNA"/>
</dbReference>
<reference evidence="2" key="1">
    <citation type="submission" date="2020-10" db="EMBL/GenBank/DDBJ databases">
        <authorList>
            <person name="Kadnikov V."/>
            <person name="Beletsky A.V."/>
            <person name="Mardanov A.V."/>
            <person name="Karnachuk O.V."/>
            <person name="Ravin N.V."/>
        </authorList>
    </citation>
    <scope>NUCLEOTIDE SEQUENCE</scope>
    <source>
        <strain evidence="2">Bu02</strain>
    </source>
</reference>
<evidence type="ECO:0000256" key="1">
    <source>
        <dbReference type="SAM" id="Phobius"/>
    </source>
</evidence>
<feature type="transmembrane region" description="Helical" evidence="1">
    <location>
        <begin position="12"/>
        <end position="33"/>
    </location>
</feature>
<feature type="transmembrane region" description="Helical" evidence="1">
    <location>
        <begin position="253"/>
        <end position="271"/>
    </location>
</feature>
<keyword evidence="1" id="KW-0812">Transmembrane</keyword>
<proteinExistence type="predicted"/>
<keyword evidence="1" id="KW-0472">Membrane</keyword>
<organism evidence="2">
    <name type="scientific">Candidatus Fermentithermobacillus carboniphilus</name>
    <dbReference type="NCBI Taxonomy" id="3085328"/>
    <lineage>
        <taxon>Bacteria</taxon>
        <taxon>Bacillati</taxon>
        <taxon>Bacillota</taxon>
        <taxon>Candidatus Fermentithermobacillia</taxon>
        <taxon>Candidatus Fermentithermobacillales</taxon>
        <taxon>Candidatus Fermentithermobacillaceae</taxon>
        <taxon>Candidatus Fermentithermobacillus</taxon>
    </lineage>
</organism>
<accession>A0AAT9LDU9</accession>
<protein>
    <submittedName>
        <fullName evidence="2">Uncharacterized protein</fullName>
    </submittedName>
</protein>
<dbReference type="KEGG" id="fcz:IMF26_09850"/>
<evidence type="ECO:0000313" key="2">
    <source>
        <dbReference type="EMBL" id="QUL98313.1"/>
    </source>
</evidence>
<sequence>MKFFEKLDSLDVRWLYLLLAIVVTIPFFKPFGLPIQVDNMTRQAFDTIESAPPGSYVFLSFDFLPSTLTENGTQAAIVARHCFQRNLKVLVGSAESNNEGVQLAQSIIEPIAKEMNKEYGVDWVNLGFKVGGGLYVRSMIEDIIKANADQDFTGKKLSEMPIMQGIKSLKECEILASFTSLGGALNDFVAYLYSEYGNKVIAGITGGMITQYIVYLQSGQYKGILGGLTGAAQYEFLLGKPGKAIQGMDSQSAAHALFFVFVVLGNIGFYLKSKKRS</sequence>